<accession>A0A6J4K7L3</accession>
<dbReference type="Gene3D" id="3.40.50.300">
    <property type="entry name" value="P-loop containing nucleotide triphosphate hydrolases"/>
    <property type="match status" value="2"/>
</dbReference>
<feature type="domain" description="Helicase ATP-binding" evidence="4">
    <location>
        <begin position="75"/>
        <end position="257"/>
    </location>
</feature>
<dbReference type="SMART" id="SM00490">
    <property type="entry name" value="HELICc"/>
    <property type="match status" value="1"/>
</dbReference>
<feature type="domain" description="Helicase C-terminal" evidence="5">
    <location>
        <begin position="305"/>
        <end position="463"/>
    </location>
</feature>
<dbReference type="SUPFAM" id="SSF52540">
    <property type="entry name" value="P-loop containing nucleoside triphosphate hydrolases"/>
    <property type="match status" value="1"/>
</dbReference>
<dbReference type="InterPro" id="IPR027417">
    <property type="entry name" value="P-loop_NTPase"/>
</dbReference>
<evidence type="ECO:0000313" key="6">
    <source>
        <dbReference type="EMBL" id="CAA9298313.1"/>
    </source>
</evidence>
<dbReference type="Pfam" id="PF09369">
    <property type="entry name" value="MZB"/>
    <property type="match status" value="1"/>
</dbReference>
<dbReference type="GO" id="GO:0005524">
    <property type="term" value="F:ATP binding"/>
    <property type="evidence" value="ECO:0007669"/>
    <property type="project" value="UniProtKB-KW"/>
</dbReference>
<dbReference type="AlphaFoldDB" id="A0A6J4K7L3"/>
<dbReference type="GO" id="GO:0003676">
    <property type="term" value="F:nucleic acid binding"/>
    <property type="evidence" value="ECO:0007669"/>
    <property type="project" value="InterPro"/>
</dbReference>
<evidence type="ECO:0000259" key="4">
    <source>
        <dbReference type="PROSITE" id="PS51192"/>
    </source>
</evidence>
<dbReference type="SMART" id="SM00487">
    <property type="entry name" value="DEXDc"/>
    <property type="match status" value="1"/>
</dbReference>
<dbReference type="Pfam" id="PF22982">
    <property type="entry name" value="WHD_HRQ1"/>
    <property type="match status" value="1"/>
</dbReference>
<dbReference type="Pfam" id="PF00271">
    <property type="entry name" value="Helicase_C"/>
    <property type="match status" value="1"/>
</dbReference>
<dbReference type="PANTHER" id="PTHR47957">
    <property type="entry name" value="ATP-DEPENDENT HELICASE HRQ1"/>
    <property type="match status" value="1"/>
</dbReference>
<evidence type="ECO:0000256" key="2">
    <source>
        <dbReference type="ARBA" id="ARBA00022840"/>
    </source>
</evidence>
<dbReference type="InterPro" id="IPR014001">
    <property type="entry name" value="Helicase_ATP-bd"/>
</dbReference>
<feature type="region of interest" description="Disordered" evidence="3">
    <location>
        <begin position="1"/>
        <end position="30"/>
    </location>
</feature>
<dbReference type="CDD" id="cd18797">
    <property type="entry name" value="SF2_C_Hrq"/>
    <property type="match status" value="1"/>
</dbReference>
<keyword evidence="2" id="KW-0067">ATP-binding</keyword>
<dbReference type="PANTHER" id="PTHR47957:SF3">
    <property type="entry name" value="ATP-DEPENDENT HELICASE HRQ1"/>
    <property type="match status" value="1"/>
</dbReference>
<keyword evidence="6" id="KW-0347">Helicase</keyword>
<sequence length="790" mass="83741">MGGRTEPVSGPPDASFATGLGSAAGPEGEAVRHVRQLPARAGTSASWPDWLPLSVQQAFHRVGVSRPWQHQVQAADAAWHGQHVALSTGTASGKTLGYLMPVLAATLGGLTPAGPTRPAPTGTAAWRVGGRPHTALYLAPTKALAHDQLRACAELGLSGWPIAAVDGDTEPDARAWAREQAVYLLTNPDLLHFSLLPGHARWAGFLSSLRFVVVDEAHRYRGVFGSQVGLVLRRLRRLAAWYGADPVFVVASATAGDPGGTTAELLGVPSTAVTTVDVDRSARGPVEVVLRDPRSSTEDEAASLLARSVLAGCQTIAFVPSRRGAEVVARRAQQQVDALSAAASSSPAGAPPRIAAYRGGYLAADRRRLEQALQDGRLAGVAATNALELGVDIAGVDAVVMAGFPGTRSAFWQQAGRAGRRGRSARVTLVTRAHPLDAYLAEHPSALLDEPVEPTVLHPGNPYLLGPQLAAAAQELPLTAADAAWFGADTVAVAERLTAGGALRRRNDGWYWTRPERAVDAIDLRGARSDLVEIIEVDTGRVLGHLDPVSADLTVHPGAVYLHRGETYLVEELDHDQREALVRAARPGYLTAPQTSTAVWVLAEHRHRALGCGRLHHGQIAVTTQVTRYLRRDEVLGNVWDSTPLDLPEHRLTTSATWLTLPLAAVDDSVPLARLAAGAHGLEHLALGLLPMHAPCDRWDVRGYSAAPDLGSGLLTITFYDQQSAGAGFTEQAFDAGRAWLDGALDRVTTCRCDTGCPACVVAADCTEAQRGLDKEVTATLLRLLADPDR</sequence>
<organism evidence="6">
    <name type="scientific">uncultured Friedmanniella sp</name>
    <dbReference type="NCBI Taxonomy" id="335381"/>
    <lineage>
        <taxon>Bacteria</taxon>
        <taxon>Bacillati</taxon>
        <taxon>Actinomycetota</taxon>
        <taxon>Actinomycetes</taxon>
        <taxon>Propionibacteriales</taxon>
        <taxon>Nocardioidaceae</taxon>
        <taxon>Friedmanniella</taxon>
        <taxon>environmental samples</taxon>
    </lineage>
</organism>
<dbReference type="GO" id="GO:0043138">
    <property type="term" value="F:3'-5' DNA helicase activity"/>
    <property type="evidence" value="ECO:0007669"/>
    <property type="project" value="TreeGrafter"/>
</dbReference>
<dbReference type="EMBL" id="CADCTT010000120">
    <property type="protein sequence ID" value="CAA9298313.1"/>
    <property type="molecule type" value="Genomic_DNA"/>
</dbReference>
<reference evidence="6" key="1">
    <citation type="submission" date="2020-02" db="EMBL/GenBank/DDBJ databases">
        <authorList>
            <person name="Meier V. D."/>
        </authorList>
    </citation>
    <scope>NUCLEOTIDE SEQUENCE</scope>
    <source>
        <strain evidence="6">AVDCRST_MAG61</strain>
    </source>
</reference>
<dbReference type="InterPro" id="IPR022307">
    <property type="entry name" value="Helicase_put_actinobac"/>
</dbReference>
<dbReference type="GO" id="GO:0006289">
    <property type="term" value="P:nucleotide-excision repair"/>
    <property type="evidence" value="ECO:0007669"/>
    <property type="project" value="TreeGrafter"/>
</dbReference>
<keyword evidence="6" id="KW-0378">Hydrolase</keyword>
<dbReference type="NCBIfam" id="TIGR03817">
    <property type="entry name" value="DECH_helic"/>
    <property type="match status" value="1"/>
</dbReference>
<dbReference type="GO" id="GO:0036297">
    <property type="term" value="P:interstrand cross-link repair"/>
    <property type="evidence" value="ECO:0007669"/>
    <property type="project" value="TreeGrafter"/>
</dbReference>
<evidence type="ECO:0000256" key="1">
    <source>
        <dbReference type="ARBA" id="ARBA00022741"/>
    </source>
</evidence>
<keyword evidence="1" id="KW-0547">Nucleotide-binding</keyword>
<evidence type="ECO:0000259" key="5">
    <source>
        <dbReference type="PROSITE" id="PS51194"/>
    </source>
</evidence>
<evidence type="ECO:0000256" key="3">
    <source>
        <dbReference type="SAM" id="MobiDB-lite"/>
    </source>
</evidence>
<dbReference type="PROSITE" id="PS51194">
    <property type="entry name" value="HELICASE_CTER"/>
    <property type="match status" value="1"/>
</dbReference>
<name>A0A6J4K7L3_9ACTN</name>
<proteinExistence type="predicted"/>
<dbReference type="InterPro" id="IPR001650">
    <property type="entry name" value="Helicase_C-like"/>
</dbReference>
<dbReference type="InterPro" id="IPR011545">
    <property type="entry name" value="DEAD/DEAH_box_helicase_dom"/>
</dbReference>
<protein>
    <submittedName>
        <fullName evidence="6">Helicase, C-terminal:DEAD/DEAH box helicase, N-terminal</fullName>
    </submittedName>
</protein>
<gene>
    <name evidence="6" type="ORF">AVDCRST_MAG61-925</name>
</gene>
<dbReference type="InterPro" id="IPR055227">
    <property type="entry name" value="HRQ1_WHD"/>
</dbReference>
<dbReference type="PROSITE" id="PS51192">
    <property type="entry name" value="HELICASE_ATP_BIND_1"/>
    <property type="match status" value="1"/>
</dbReference>
<dbReference type="InterPro" id="IPR018973">
    <property type="entry name" value="MZB"/>
</dbReference>
<dbReference type="Pfam" id="PF00270">
    <property type="entry name" value="DEAD"/>
    <property type="match status" value="1"/>
</dbReference>